<dbReference type="STRING" id="294935.ATN88_08540"/>
<reference evidence="1 2" key="1">
    <citation type="submission" date="2015-11" db="EMBL/GenBank/DDBJ databases">
        <title>Genomic Taxonomy of the Vibrionaceae.</title>
        <authorList>
            <person name="Gomez-Gil B."/>
            <person name="Enciso-Ibarra J."/>
        </authorList>
    </citation>
    <scope>NUCLEOTIDE SEQUENCE [LARGE SCALE GENOMIC DNA]</scope>
    <source>
        <strain evidence="1 2">CAIM 912</strain>
    </source>
</reference>
<sequence>MGCSKSELDSALGEGDFVVFDNAKKIGFIRVKAVFSGIAYLDVHLLCDFADDDIQAVLNWLSEHYDIGKYYIQLLPYEQQEIECIKRLGFTEEARLKSQLFVEGQYHDVLMMGSEDKRV</sequence>
<evidence type="ECO:0000313" key="1">
    <source>
        <dbReference type="EMBL" id="KXF80729.1"/>
    </source>
</evidence>
<dbReference type="InterPro" id="IPR016181">
    <property type="entry name" value="Acyl_CoA_acyltransferase"/>
</dbReference>
<keyword evidence="2" id="KW-1185">Reference proteome</keyword>
<dbReference type="Gene3D" id="3.40.630.30">
    <property type="match status" value="1"/>
</dbReference>
<proteinExistence type="predicted"/>
<evidence type="ECO:0008006" key="3">
    <source>
        <dbReference type="Google" id="ProtNLM"/>
    </source>
</evidence>
<dbReference type="EMBL" id="LNTY01000050">
    <property type="protein sequence ID" value="KXF80729.1"/>
    <property type="molecule type" value="Genomic_DNA"/>
</dbReference>
<gene>
    <name evidence="1" type="ORF">ATN88_08540</name>
</gene>
<comment type="caution">
    <text evidence="1">The sequence shown here is derived from an EMBL/GenBank/DDBJ whole genome shotgun (WGS) entry which is preliminary data.</text>
</comment>
<dbReference type="SUPFAM" id="SSF55729">
    <property type="entry name" value="Acyl-CoA N-acyltransferases (Nat)"/>
    <property type="match status" value="1"/>
</dbReference>
<dbReference type="OrthoDB" id="9814648at2"/>
<dbReference type="Proteomes" id="UP000070529">
    <property type="component" value="Unassembled WGS sequence"/>
</dbReference>
<accession>A0A135I5K3</accession>
<dbReference type="AlphaFoldDB" id="A0A135I5K3"/>
<protein>
    <recommendedName>
        <fullName evidence="3">N-acetyltransferase domain-containing protein</fullName>
    </recommendedName>
</protein>
<organism evidence="1 2">
    <name type="scientific">Enterovibrio coralii</name>
    <dbReference type="NCBI Taxonomy" id="294935"/>
    <lineage>
        <taxon>Bacteria</taxon>
        <taxon>Pseudomonadati</taxon>
        <taxon>Pseudomonadota</taxon>
        <taxon>Gammaproteobacteria</taxon>
        <taxon>Vibrionales</taxon>
        <taxon>Vibrionaceae</taxon>
        <taxon>Enterovibrio</taxon>
    </lineage>
</organism>
<evidence type="ECO:0000313" key="2">
    <source>
        <dbReference type="Proteomes" id="UP000070529"/>
    </source>
</evidence>
<name>A0A135I5K3_9GAMM</name>